<dbReference type="PANTHER" id="PTHR12228">
    <property type="entry name" value="TRANSCRIPTION INITIATION FACTOR TFIID 55 KD SUBUNIT-RELATED"/>
    <property type="match status" value="1"/>
</dbReference>
<organism evidence="9 10">
    <name type="scientific">Aphanomyces astaci</name>
    <name type="common">Crayfish plague agent</name>
    <dbReference type="NCBI Taxonomy" id="112090"/>
    <lineage>
        <taxon>Eukaryota</taxon>
        <taxon>Sar</taxon>
        <taxon>Stramenopiles</taxon>
        <taxon>Oomycota</taxon>
        <taxon>Saprolegniomycetes</taxon>
        <taxon>Saprolegniales</taxon>
        <taxon>Verrucalvaceae</taxon>
        <taxon>Aphanomyces</taxon>
    </lineage>
</organism>
<evidence type="ECO:0000256" key="1">
    <source>
        <dbReference type="ARBA" id="ARBA00004123"/>
    </source>
</evidence>
<accession>A0A3R8DFK4</accession>
<keyword evidence="10" id="KW-1185">Reference proteome</keyword>
<dbReference type="VEuPathDB" id="FungiDB:H257_09491"/>
<feature type="compositionally biased region" description="Polar residues" evidence="7">
    <location>
        <begin position="221"/>
        <end position="234"/>
    </location>
</feature>
<comment type="subcellular location">
    <subcellularLocation>
        <location evidence="1">Nucleus</location>
    </subcellularLocation>
</comment>
<evidence type="ECO:0000256" key="6">
    <source>
        <dbReference type="SAM" id="Coils"/>
    </source>
</evidence>
<keyword evidence="4" id="KW-0804">Transcription</keyword>
<evidence type="ECO:0000313" key="10">
    <source>
        <dbReference type="Proteomes" id="UP000284702"/>
    </source>
</evidence>
<keyword evidence="5" id="KW-0539">Nucleus</keyword>
<feature type="compositionally biased region" description="Acidic residues" evidence="7">
    <location>
        <begin position="283"/>
        <end position="304"/>
    </location>
</feature>
<evidence type="ECO:0000256" key="2">
    <source>
        <dbReference type="ARBA" id="ARBA00009368"/>
    </source>
</evidence>
<dbReference type="Proteomes" id="UP000284702">
    <property type="component" value="Unassembled WGS sequence"/>
</dbReference>
<dbReference type="SMART" id="SM01370">
    <property type="entry name" value="TAFII55_N"/>
    <property type="match status" value="1"/>
</dbReference>
<dbReference type="GO" id="GO:0016251">
    <property type="term" value="F:RNA polymerase II general transcription initiation factor activity"/>
    <property type="evidence" value="ECO:0007669"/>
    <property type="project" value="TreeGrafter"/>
</dbReference>
<dbReference type="CDD" id="cd08047">
    <property type="entry name" value="TAF7"/>
    <property type="match status" value="1"/>
</dbReference>
<dbReference type="GO" id="GO:0005669">
    <property type="term" value="C:transcription factor TFIID complex"/>
    <property type="evidence" value="ECO:0007669"/>
    <property type="project" value="InterPro"/>
</dbReference>
<dbReference type="PANTHER" id="PTHR12228:SF0">
    <property type="entry name" value="TATA-BOX BINDING PROTEIN ASSOCIATED FACTOR 7"/>
    <property type="match status" value="1"/>
</dbReference>
<comment type="similarity">
    <text evidence="2">Belongs to the TAF7 family.</text>
</comment>
<keyword evidence="3" id="KW-0805">Transcription regulation</keyword>
<evidence type="ECO:0000256" key="7">
    <source>
        <dbReference type="SAM" id="MobiDB-lite"/>
    </source>
</evidence>
<feature type="coiled-coil region" evidence="6">
    <location>
        <begin position="352"/>
        <end position="379"/>
    </location>
</feature>
<keyword evidence="6" id="KW-0175">Coiled coil</keyword>
<dbReference type="EMBL" id="MZMZ02002286">
    <property type="protein sequence ID" value="RQM26495.1"/>
    <property type="molecule type" value="Genomic_DNA"/>
</dbReference>
<sequence>MEQYLLRVPKRVGEELRKKMAEKEVRGVDVVAGADNRNFKFRIDDTELPATLCTTTDGHTRSHILRSHVGQLPCIVETHKTYDEKLFYKSGDIGQILLVHDTPEEQMLYETVTELPGGITPPTTNIVKRKYAKTRKSPIFPKADVARVEDTLVKIIAGGIIEDVQEELVDFYDWMVDDEHPNGIVVHDEMDFIQRHPEVIYLDLTQSGSGGGGGMAPSLAFGSSNGVNSQANSRPESDIDDETPSRTPAISEDEDAPPSSKKLSPTKTLTKVTAAASTARDGLDDDLDDMMNDDMDDDDDDDAADGSSLQSNPEYLTLLNTRAQQTKKVSDLRKDISKMAANITSMANPVMKQRLLAQKESLERELADVQAAFEATADDIRRMESRN</sequence>
<evidence type="ECO:0000313" key="9">
    <source>
        <dbReference type="EMBL" id="RQM26495.1"/>
    </source>
</evidence>
<dbReference type="AlphaFoldDB" id="A0A3R8DFK4"/>
<dbReference type="GO" id="GO:0051123">
    <property type="term" value="P:RNA polymerase II preinitiation complex assembly"/>
    <property type="evidence" value="ECO:0007669"/>
    <property type="project" value="TreeGrafter"/>
</dbReference>
<evidence type="ECO:0000256" key="3">
    <source>
        <dbReference type="ARBA" id="ARBA00023015"/>
    </source>
</evidence>
<comment type="caution">
    <text evidence="9">The sequence shown here is derived from an EMBL/GenBank/DDBJ whole genome shotgun (WGS) entry which is preliminary data.</text>
</comment>
<evidence type="ECO:0000256" key="5">
    <source>
        <dbReference type="ARBA" id="ARBA00023242"/>
    </source>
</evidence>
<feature type="domain" description="TAFII55 protein conserved region" evidence="8">
    <location>
        <begin position="2"/>
        <end position="170"/>
    </location>
</feature>
<dbReference type="Pfam" id="PF04658">
    <property type="entry name" value="TAFII55_N"/>
    <property type="match status" value="1"/>
</dbReference>
<feature type="compositionally biased region" description="Low complexity" evidence="7">
    <location>
        <begin position="257"/>
        <end position="271"/>
    </location>
</feature>
<gene>
    <name evidence="9" type="ORF">B5M09_002933</name>
</gene>
<dbReference type="InterPro" id="IPR006751">
    <property type="entry name" value="TAFII55_prot_cons_reg"/>
</dbReference>
<dbReference type="InterPro" id="IPR037817">
    <property type="entry name" value="TAF7"/>
</dbReference>
<protein>
    <recommendedName>
        <fullName evidence="8">TAFII55 protein conserved region domain-containing protein</fullName>
    </recommendedName>
</protein>
<proteinExistence type="inferred from homology"/>
<feature type="region of interest" description="Disordered" evidence="7">
    <location>
        <begin position="208"/>
        <end position="314"/>
    </location>
</feature>
<name>A0A3R8DFK4_APHAT</name>
<evidence type="ECO:0000256" key="4">
    <source>
        <dbReference type="ARBA" id="ARBA00023163"/>
    </source>
</evidence>
<evidence type="ECO:0000259" key="8">
    <source>
        <dbReference type="SMART" id="SM01370"/>
    </source>
</evidence>
<reference evidence="9" key="1">
    <citation type="submission" date="2018-07" db="EMBL/GenBank/DDBJ databases">
        <title>Annotation of Aphanomyces astaci genome assembly.</title>
        <authorList>
            <person name="Studholme D.J."/>
        </authorList>
    </citation>
    <scope>NUCLEOTIDE SEQUENCE [LARGE SCALE GENOMIC DNA]</scope>
    <source>
        <strain evidence="9">Pc</strain>
    </source>
</reference>